<dbReference type="Proteomes" id="UP000475325">
    <property type="component" value="Unassembled WGS sequence"/>
</dbReference>
<dbReference type="AlphaFoldDB" id="A0A7C8NDI9"/>
<dbReference type="EMBL" id="WIQW01000029">
    <property type="protein sequence ID" value="KAF3099204.1"/>
    <property type="molecule type" value="Genomic_DNA"/>
</dbReference>
<sequence>MTGEQINRSSNWSADGIEEEHGYSFVGDSSRKSPSRKHEGGKGVYWRDVEKRLLRGDWYIGRGMIDGIGCRDEHECQQSNDENNFTDYILTQEPTELLRNGSSESFQLSSEFLKVPKSGVPKPSLLSTSTTAAA</sequence>
<reference evidence="2 3" key="1">
    <citation type="submission" date="2019-06" db="EMBL/GenBank/DDBJ databases">
        <authorList>
            <person name="Palmer J.M."/>
        </authorList>
    </citation>
    <scope>NUCLEOTIDE SEQUENCE [LARGE SCALE GENOMIC DNA]</scope>
    <source>
        <strain evidence="2 3">TWF102</strain>
    </source>
</reference>
<evidence type="ECO:0000313" key="3">
    <source>
        <dbReference type="Proteomes" id="UP000475325"/>
    </source>
</evidence>
<evidence type="ECO:0000313" key="2">
    <source>
        <dbReference type="EMBL" id="KAF3099204.1"/>
    </source>
</evidence>
<protein>
    <submittedName>
        <fullName evidence="2">Uncharacterized protein</fullName>
    </submittedName>
</protein>
<accession>A0A7C8NDI9</accession>
<gene>
    <name evidence="2" type="ORF">TWF102_005609</name>
</gene>
<organism evidence="2 3">
    <name type="scientific">Orbilia oligospora</name>
    <name type="common">Nematode-trapping fungus</name>
    <name type="synonym">Arthrobotrys oligospora</name>
    <dbReference type="NCBI Taxonomy" id="2813651"/>
    <lineage>
        <taxon>Eukaryota</taxon>
        <taxon>Fungi</taxon>
        <taxon>Dikarya</taxon>
        <taxon>Ascomycota</taxon>
        <taxon>Pezizomycotina</taxon>
        <taxon>Orbiliomycetes</taxon>
        <taxon>Orbiliales</taxon>
        <taxon>Orbiliaceae</taxon>
        <taxon>Orbilia</taxon>
    </lineage>
</organism>
<comment type="caution">
    <text evidence="2">The sequence shown here is derived from an EMBL/GenBank/DDBJ whole genome shotgun (WGS) entry which is preliminary data.</text>
</comment>
<name>A0A7C8NDI9_ORBOL</name>
<feature type="region of interest" description="Disordered" evidence="1">
    <location>
        <begin position="23"/>
        <end position="42"/>
    </location>
</feature>
<proteinExistence type="predicted"/>
<evidence type="ECO:0000256" key="1">
    <source>
        <dbReference type="SAM" id="MobiDB-lite"/>
    </source>
</evidence>